<evidence type="ECO:0000256" key="4">
    <source>
        <dbReference type="ARBA" id="ARBA00022723"/>
    </source>
</evidence>
<dbReference type="SUPFAM" id="SSF55821">
    <property type="entry name" value="YrdC/RibB"/>
    <property type="match status" value="1"/>
</dbReference>
<dbReference type="PROSITE" id="PS51160">
    <property type="entry name" value="ACYLPHOSPHATASE_3"/>
    <property type="match status" value="1"/>
</dbReference>
<evidence type="ECO:0000256" key="5">
    <source>
        <dbReference type="ARBA" id="ARBA00022771"/>
    </source>
</evidence>
<evidence type="ECO:0000313" key="15">
    <source>
        <dbReference type="Proteomes" id="UP000278475"/>
    </source>
</evidence>
<dbReference type="GO" id="GO:0051604">
    <property type="term" value="P:protein maturation"/>
    <property type="evidence" value="ECO:0007669"/>
    <property type="project" value="TreeGrafter"/>
</dbReference>
<name>A0A497F1A7_9CREN</name>
<evidence type="ECO:0000256" key="3">
    <source>
        <dbReference type="ARBA" id="ARBA00022598"/>
    </source>
</evidence>
<dbReference type="Gene3D" id="3.30.420.360">
    <property type="match status" value="1"/>
</dbReference>
<keyword evidence="5" id="KW-0863">Zinc-finger</keyword>
<comment type="catalytic activity">
    <reaction evidence="7">
        <text>C-terminal L-cysteinyl-[HypE protein] + carbamoyl phosphate + ATP + H2O = C-terminal S-carboxamide-L-cysteinyl-[HypE protein] + AMP + phosphate + diphosphate + H(+)</text>
        <dbReference type="Rhea" id="RHEA:55636"/>
        <dbReference type="Rhea" id="RHEA-COMP:14247"/>
        <dbReference type="Rhea" id="RHEA-COMP:14392"/>
        <dbReference type="ChEBI" id="CHEBI:15377"/>
        <dbReference type="ChEBI" id="CHEBI:15378"/>
        <dbReference type="ChEBI" id="CHEBI:30616"/>
        <dbReference type="ChEBI" id="CHEBI:33019"/>
        <dbReference type="ChEBI" id="CHEBI:43474"/>
        <dbReference type="ChEBI" id="CHEBI:58228"/>
        <dbReference type="ChEBI" id="CHEBI:76913"/>
        <dbReference type="ChEBI" id="CHEBI:139126"/>
        <dbReference type="ChEBI" id="CHEBI:456215"/>
    </reaction>
</comment>
<dbReference type="Proteomes" id="UP000272051">
    <property type="component" value="Unassembled WGS sequence"/>
</dbReference>
<dbReference type="EMBL" id="QMQV01000013">
    <property type="protein sequence ID" value="RLE50116.1"/>
    <property type="molecule type" value="Genomic_DNA"/>
</dbReference>
<dbReference type="InterPro" id="IPR041440">
    <property type="entry name" value="HypF_C"/>
</dbReference>
<organism evidence="13 14">
    <name type="scientific">Thermoproteota archaeon</name>
    <dbReference type="NCBI Taxonomy" id="2056631"/>
    <lineage>
        <taxon>Archaea</taxon>
        <taxon>Thermoproteota</taxon>
    </lineage>
</organism>
<dbReference type="Gene3D" id="3.30.420.40">
    <property type="match status" value="1"/>
</dbReference>
<keyword evidence="6" id="KW-0862">Zinc</keyword>
<dbReference type="InterPro" id="IPR017945">
    <property type="entry name" value="DHBP_synth_RibB-like_a/b_dom"/>
</dbReference>
<dbReference type="Pfam" id="PF22521">
    <property type="entry name" value="HypF_C_2"/>
    <property type="match status" value="1"/>
</dbReference>
<dbReference type="GO" id="GO:0003725">
    <property type="term" value="F:double-stranded RNA binding"/>
    <property type="evidence" value="ECO:0007669"/>
    <property type="project" value="InterPro"/>
</dbReference>
<dbReference type="Gene3D" id="3.90.870.50">
    <property type="match status" value="1"/>
</dbReference>
<dbReference type="EC" id="6.2.-.-" evidence="8"/>
<dbReference type="Pfam" id="PF00708">
    <property type="entry name" value="Acylphosphatase"/>
    <property type="match status" value="1"/>
</dbReference>
<evidence type="ECO:0000259" key="11">
    <source>
        <dbReference type="PROSITE" id="PS51163"/>
    </source>
</evidence>
<dbReference type="InterPro" id="IPR051060">
    <property type="entry name" value="Carbamoyltrans_HypF-like"/>
</dbReference>
<dbReference type="GO" id="GO:0003998">
    <property type="term" value="F:acylphosphatase activity"/>
    <property type="evidence" value="ECO:0007669"/>
    <property type="project" value="UniProtKB-EC"/>
</dbReference>
<dbReference type="PIRSF" id="PIRSF006256">
    <property type="entry name" value="CMPcnvr_hdrg_mat"/>
    <property type="match status" value="1"/>
</dbReference>
<feature type="active site" evidence="9">
    <location>
        <position position="17"/>
    </location>
</feature>
<evidence type="ECO:0000313" key="13">
    <source>
        <dbReference type="EMBL" id="RLE53394.1"/>
    </source>
</evidence>
<keyword evidence="4" id="KW-0479">Metal-binding</keyword>
<evidence type="ECO:0000256" key="1">
    <source>
        <dbReference type="ARBA" id="ARBA00004711"/>
    </source>
</evidence>
<keyword evidence="9" id="KW-0378">Hydrolase</keyword>
<feature type="domain" description="Acylphosphatase-like" evidence="10">
    <location>
        <begin position="2"/>
        <end position="89"/>
    </location>
</feature>
<dbReference type="InterPro" id="IPR017968">
    <property type="entry name" value="Acylphosphatase_CS"/>
</dbReference>
<dbReference type="GO" id="GO:0016874">
    <property type="term" value="F:ligase activity"/>
    <property type="evidence" value="ECO:0007669"/>
    <property type="project" value="UniProtKB-UniRule"/>
</dbReference>
<dbReference type="UniPathway" id="UPA00335"/>
<evidence type="ECO:0000313" key="14">
    <source>
        <dbReference type="Proteomes" id="UP000272051"/>
    </source>
</evidence>
<dbReference type="EMBL" id="QMQX01000012">
    <property type="protein sequence ID" value="RLE53394.1"/>
    <property type="molecule type" value="Genomic_DNA"/>
</dbReference>
<evidence type="ECO:0000256" key="7">
    <source>
        <dbReference type="ARBA" id="ARBA00048220"/>
    </source>
</evidence>
<feature type="active site" evidence="9">
    <location>
        <position position="35"/>
    </location>
</feature>
<evidence type="ECO:0000259" key="10">
    <source>
        <dbReference type="PROSITE" id="PS51160"/>
    </source>
</evidence>
<proteinExistence type="inferred from homology"/>
<evidence type="ECO:0000256" key="9">
    <source>
        <dbReference type="PROSITE-ProRule" id="PRU00520"/>
    </source>
</evidence>
<reference evidence="14 15" key="1">
    <citation type="submission" date="2018-06" db="EMBL/GenBank/DDBJ databases">
        <title>Extensive metabolic versatility and redundancy in microbially diverse, dynamic hydrothermal sediments.</title>
        <authorList>
            <person name="Dombrowski N."/>
            <person name="Teske A."/>
            <person name="Baker B.J."/>
        </authorList>
    </citation>
    <scope>NUCLEOTIDE SEQUENCE [LARGE SCALE GENOMIC DNA]</scope>
    <source>
        <strain evidence="13">B34_G17</strain>
        <strain evidence="12">B66_G16</strain>
    </source>
</reference>
<dbReference type="Gene3D" id="3.30.110.120">
    <property type="match status" value="1"/>
</dbReference>
<dbReference type="GO" id="GO:0016743">
    <property type="term" value="F:carboxyl- or carbamoyltransferase activity"/>
    <property type="evidence" value="ECO:0007669"/>
    <property type="project" value="UniProtKB-UniRule"/>
</dbReference>
<dbReference type="PROSITE" id="PS00150">
    <property type="entry name" value="ACYLPHOSPHATASE_1"/>
    <property type="match status" value="1"/>
</dbReference>
<dbReference type="InterPro" id="IPR036046">
    <property type="entry name" value="Acylphosphatase-like_dom_sf"/>
</dbReference>
<dbReference type="PANTHER" id="PTHR42959">
    <property type="entry name" value="CARBAMOYLTRANSFERASE"/>
    <property type="match status" value="1"/>
</dbReference>
<dbReference type="PROSITE" id="PS51163">
    <property type="entry name" value="YRDC"/>
    <property type="match status" value="1"/>
</dbReference>
<feature type="domain" description="YrdC-like" evidence="11">
    <location>
        <begin position="199"/>
        <end position="385"/>
    </location>
</feature>
<keyword evidence="3" id="KW-0436">Ligase</keyword>
<accession>A0A497F1A7</accession>
<dbReference type="GO" id="GO:0008270">
    <property type="term" value="F:zinc ion binding"/>
    <property type="evidence" value="ECO:0007669"/>
    <property type="project" value="UniProtKB-KW"/>
</dbReference>
<dbReference type="Pfam" id="PF07503">
    <property type="entry name" value="zf-HYPF"/>
    <property type="match status" value="2"/>
</dbReference>
<dbReference type="InterPro" id="IPR011125">
    <property type="entry name" value="Znf_HypF"/>
</dbReference>
<dbReference type="Pfam" id="PF17788">
    <property type="entry name" value="HypF_C"/>
    <property type="match status" value="1"/>
</dbReference>
<comment type="caution">
    <text evidence="13">The sequence shown here is derived from an EMBL/GenBank/DDBJ whole genome shotgun (WGS) entry which is preliminary data.</text>
</comment>
<evidence type="ECO:0000256" key="2">
    <source>
        <dbReference type="ARBA" id="ARBA00008097"/>
    </source>
</evidence>
<keyword evidence="13" id="KW-0808">Transferase</keyword>
<evidence type="ECO:0000313" key="12">
    <source>
        <dbReference type="EMBL" id="RLE50116.1"/>
    </source>
</evidence>
<comment type="catalytic activity">
    <reaction evidence="9">
        <text>an acyl phosphate + H2O = a carboxylate + phosphate + H(+)</text>
        <dbReference type="Rhea" id="RHEA:14965"/>
        <dbReference type="ChEBI" id="CHEBI:15377"/>
        <dbReference type="ChEBI" id="CHEBI:15378"/>
        <dbReference type="ChEBI" id="CHEBI:29067"/>
        <dbReference type="ChEBI" id="CHEBI:43474"/>
        <dbReference type="ChEBI" id="CHEBI:59918"/>
        <dbReference type="EC" id="3.6.1.7"/>
    </reaction>
</comment>
<dbReference type="Proteomes" id="UP000278475">
    <property type="component" value="Unassembled WGS sequence"/>
</dbReference>
<comment type="pathway">
    <text evidence="1">Protein modification; [NiFe] hydrogenase maturation.</text>
</comment>
<dbReference type="InterPro" id="IPR055128">
    <property type="entry name" value="HypF_C_2"/>
</dbReference>
<dbReference type="NCBIfam" id="TIGR00143">
    <property type="entry name" value="hypF"/>
    <property type="match status" value="1"/>
</dbReference>
<dbReference type="InterPro" id="IPR006070">
    <property type="entry name" value="Sua5-like_dom"/>
</dbReference>
<dbReference type="SUPFAM" id="SSF54975">
    <property type="entry name" value="Acylphosphatase/BLUF domain-like"/>
    <property type="match status" value="1"/>
</dbReference>
<dbReference type="PANTHER" id="PTHR42959:SF1">
    <property type="entry name" value="CARBAMOYLTRANSFERASE HYPF"/>
    <property type="match status" value="1"/>
</dbReference>
<comment type="similarity">
    <text evidence="2 8">Belongs to the carbamoyltransferase HypF family.</text>
</comment>
<dbReference type="InterPro" id="IPR001792">
    <property type="entry name" value="Acylphosphatase-like_dom"/>
</dbReference>
<evidence type="ECO:0000256" key="6">
    <source>
        <dbReference type="ARBA" id="ARBA00022833"/>
    </source>
</evidence>
<gene>
    <name evidence="13" type="primary">hypF</name>
    <name evidence="12" type="ORF">DRJ31_02530</name>
    <name evidence="13" type="ORF">DRJ33_01155</name>
</gene>
<protein>
    <recommendedName>
        <fullName evidence="8">Carbamoyltransferase</fullName>
        <ecNumber evidence="8">6.2.-.-</ecNumber>
    </recommendedName>
</protein>
<dbReference type="InterPro" id="IPR004421">
    <property type="entry name" value="Carbamoyltransferase_HypF"/>
</dbReference>
<sequence>MALNVKVVGIVQGVGFRPFVYRLASKLNLGGYVKNLGGSEVEIQVEGSEELVNQFLSKLLSEKPPPALIENIEVREVKPEGYSSFTILESGKARSRVSMIPPDIGVCESCLGEVLSETRWRNYPFNSCAWCGPRFSMMYSPPYDRERTAMSEFPMCELCLSEYRDPANLRRFHAQGISCPICGPRVFLTDRGGIKIEVDDPIAEAARLIDEGYIVAVKGIGGFHLAALASSDDVVLELRRRKGREEKPFALMALDLSIAEEIAEVNQVHRELLTSPEKPIVLIPMREGAAVSKFVAPGLNTIGIELAYTPLHYLLLSKTRDKYLIMTSGNYSGEPMCTSNEEALRKLSKIADYFLMHNRKIVNRVDDSVIRLTCNKPVFIRRSRGYAPSWFKLPIELKRPIIAFGAMLQSTAAIALEQYAIPTQFIGDVEDYETLSFLEGALNFLIKGYGVNIKNSILACDLHPSYLSTRLAEEWSKTHEVPLIKVQHHHAHIASAMASFNLPLDEEVIGIAMDGVGYGVDGCVWGGEVLRASYSSFERVGMLEYHVMPGGDAATNYPFRMLMSILSKSLSEQELIELATRYQHALPRGVQEAYVVLKQIRQGTPKTSSTGRVLDAISALLNVCFYRSYEGEPAMKLEAFSKLDDRVSLKMSIKQVDEIYVVDTASLVKDAYELLMEGYDPKAIGGAFQYAIGKALGEIAVKVAKRNNRYVVVSGGAAVNDFIVKGIYDALQNSTREVLLPSKIPVNDGGISLGQVMVALANSELNK</sequence>
<evidence type="ECO:0000256" key="8">
    <source>
        <dbReference type="PIRNR" id="PIRNR006256"/>
    </source>
</evidence>
<dbReference type="Pfam" id="PF01300">
    <property type="entry name" value="Sua5_yciO_yrdC"/>
    <property type="match status" value="1"/>
</dbReference>
<dbReference type="AlphaFoldDB" id="A0A497F1A7"/>